<evidence type="ECO:0000256" key="16">
    <source>
        <dbReference type="PIRSR" id="PIRSR000130-3"/>
    </source>
</evidence>
<evidence type="ECO:0000256" key="1">
    <source>
        <dbReference type="ARBA" id="ARBA00001958"/>
    </source>
</evidence>
<evidence type="ECO:0000313" key="24">
    <source>
        <dbReference type="Proteomes" id="UP000308549"/>
    </source>
</evidence>
<feature type="region of interest" description="Disordered" evidence="21">
    <location>
        <begin position="1"/>
        <end position="40"/>
    </location>
</feature>
<evidence type="ECO:0000256" key="7">
    <source>
        <dbReference type="ARBA" id="ARBA00022755"/>
    </source>
</evidence>
<organism evidence="23 24">
    <name type="scientific">Salinomyces thailandicus</name>
    <dbReference type="NCBI Taxonomy" id="706561"/>
    <lineage>
        <taxon>Eukaryota</taxon>
        <taxon>Fungi</taxon>
        <taxon>Dikarya</taxon>
        <taxon>Ascomycota</taxon>
        <taxon>Pezizomycotina</taxon>
        <taxon>Dothideomycetes</taxon>
        <taxon>Dothideomycetidae</taxon>
        <taxon>Mycosphaerellales</taxon>
        <taxon>Teratosphaeriaceae</taxon>
        <taxon>Salinomyces</taxon>
    </lineage>
</organism>
<comment type="subcellular location">
    <subcellularLocation>
        <location evidence="2 15">Cytoplasm</location>
    </subcellularLocation>
</comment>
<dbReference type="PANTHER" id="PTHR11911">
    <property type="entry name" value="INOSINE-5-MONOPHOSPHATE DEHYDROGENASE RELATED"/>
    <property type="match status" value="1"/>
</dbReference>
<evidence type="ECO:0000256" key="20">
    <source>
        <dbReference type="RuleBase" id="RU003928"/>
    </source>
</evidence>
<comment type="activity regulation">
    <text evidence="15">Mycophenolic acid (MPA) is a non-competitive inhibitor that prevents formation of the closed enzyme conformation by binding to the same site as the amobile flap. In contrast, mizoribine monophosphate (MZP) is a competitive inhibitor that induces the closed conformation. MPA is a potent inhibitor of mammalian IMPDHs but a poor inhibitor of the bacterial enzymes. MZP is a more potent inhibitor of bacterial IMPDH.</text>
</comment>
<dbReference type="GO" id="GO:0006177">
    <property type="term" value="P:GMP biosynthetic process"/>
    <property type="evidence" value="ECO:0007669"/>
    <property type="project" value="UniProtKB-UniRule"/>
</dbReference>
<dbReference type="SMART" id="SM00116">
    <property type="entry name" value="CBS"/>
    <property type="match status" value="2"/>
</dbReference>
<feature type="binding site" description="in other chain" evidence="15 17">
    <location>
        <position position="373"/>
    </location>
    <ligand>
        <name>K(+)</name>
        <dbReference type="ChEBI" id="CHEBI:29103"/>
        <note>ligand shared between two tetrameric partners</note>
    </ligand>
</feature>
<dbReference type="Pfam" id="PF00478">
    <property type="entry name" value="IMPDH"/>
    <property type="match status" value="1"/>
</dbReference>
<gene>
    <name evidence="23" type="ORF">B0A50_01745</name>
</gene>
<comment type="similarity">
    <text evidence="3 15 19">Belongs to the IMPDH/GMPR family.</text>
</comment>
<dbReference type="Pfam" id="PF00571">
    <property type="entry name" value="CBS"/>
    <property type="match status" value="2"/>
</dbReference>
<evidence type="ECO:0000256" key="2">
    <source>
        <dbReference type="ARBA" id="ARBA00004496"/>
    </source>
</evidence>
<keyword evidence="11 18" id="KW-0129">CBS domain</keyword>
<dbReference type="Proteomes" id="UP000308549">
    <property type="component" value="Unassembled WGS sequence"/>
</dbReference>
<dbReference type="GO" id="GO:0006183">
    <property type="term" value="P:GTP biosynthetic process"/>
    <property type="evidence" value="ECO:0007669"/>
    <property type="project" value="TreeGrafter"/>
</dbReference>
<dbReference type="OrthoDB" id="416622at2759"/>
<dbReference type="PIRSF" id="PIRSF000130">
    <property type="entry name" value="IMPDH"/>
    <property type="match status" value="1"/>
</dbReference>
<dbReference type="FunFam" id="3.20.20.70:FF:000007">
    <property type="entry name" value="Chromosome 19 SCAF14664, whole genome shotgun sequence"/>
    <property type="match status" value="1"/>
</dbReference>
<dbReference type="GO" id="GO:0005737">
    <property type="term" value="C:cytoplasm"/>
    <property type="evidence" value="ECO:0007669"/>
    <property type="project" value="UniProtKB-SubCell"/>
</dbReference>
<dbReference type="InterPro" id="IPR001093">
    <property type="entry name" value="IMP_DH_GMPRt"/>
</dbReference>
<comment type="cofactor">
    <cofactor evidence="1 15">
        <name>K(+)</name>
        <dbReference type="ChEBI" id="CHEBI:29103"/>
    </cofactor>
</comment>
<feature type="binding site" evidence="15">
    <location>
        <position position="506"/>
    </location>
    <ligand>
        <name>IMP</name>
        <dbReference type="ChEBI" id="CHEBI:58053"/>
    </ligand>
</feature>
<dbReference type="CDD" id="cd04601">
    <property type="entry name" value="CBS_pair_IMPDH"/>
    <property type="match status" value="1"/>
</dbReference>
<evidence type="ECO:0000256" key="9">
    <source>
        <dbReference type="ARBA" id="ARBA00023002"/>
    </source>
</evidence>
<comment type="catalytic activity">
    <reaction evidence="12 15 20">
        <text>IMP + NAD(+) + H2O = XMP + NADH + H(+)</text>
        <dbReference type="Rhea" id="RHEA:11708"/>
        <dbReference type="ChEBI" id="CHEBI:15377"/>
        <dbReference type="ChEBI" id="CHEBI:15378"/>
        <dbReference type="ChEBI" id="CHEBI:57464"/>
        <dbReference type="ChEBI" id="CHEBI:57540"/>
        <dbReference type="ChEBI" id="CHEBI:57945"/>
        <dbReference type="ChEBI" id="CHEBI:58053"/>
        <dbReference type="EC" id="1.1.1.205"/>
    </reaction>
</comment>
<feature type="domain" description="CBS" evidence="22">
    <location>
        <begin position="227"/>
        <end position="283"/>
    </location>
</feature>
<feature type="binding site" description="in other chain" evidence="15 17">
    <location>
        <position position="375"/>
    </location>
    <ligand>
        <name>K(+)</name>
        <dbReference type="ChEBI" id="CHEBI:29103"/>
        <note>ligand shared between two tetrameric partners</note>
    </ligand>
</feature>
<dbReference type="InterPro" id="IPR005990">
    <property type="entry name" value="IMP_DH"/>
</dbReference>
<keyword evidence="24" id="KW-1185">Reference proteome</keyword>
<evidence type="ECO:0000256" key="10">
    <source>
        <dbReference type="ARBA" id="ARBA00023027"/>
    </source>
</evidence>
<dbReference type="SUPFAM" id="SSF51412">
    <property type="entry name" value="Inosine monophosphate dehydrogenase (IMPDH)"/>
    <property type="match status" value="1"/>
</dbReference>
<evidence type="ECO:0000256" key="6">
    <source>
        <dbReference type="ARBA" id="ARBA00022749"/>
    </source>
</evidence>
<keyword evidence="7 15" id="KW-0658">Purine biosynthesis</keyword>
<dbReference type="AlphaFoldDB" id="A0A4U0U9B4"/>
<evidence type="ECO:0000256" key="5">
    <source>
        <dbReference type="ARBA" id="ARBA00022723"/>
    </source>
</evidence>
<evidence type="ECO:0000256" key="14">
    <source>
        <dbReference type="ARBA" id="ARBA00062187"/>
    </source>
</evidence>
<feature type="binding site" evidence="15 16">
    <location>
        <begin position="371"/>
        <end position="373"/>
    </location>
    <ligand>
        <name>NAD(+)</name>
        <dbReference type="ChEBI" id="CHEBI:57540"/>
    </ligand>
</feature>
<evidence type="ECO:0000256" key="8">
    <source>
        <dbReference type="ARBA" id="ARBA00022958"/>
    </source>
</evidence>
<feature type="binding site" evidence="15">
    <location>
        <begin position="434"/>
        <end position="435"/>
    </location>
    <ligand>
        <name>IMP</name>
        <dbReference type="ChEBI" id="CHEBI:58053"/>
    </ligand>
</feature>
<dbReference type="PROSITE" id="PS00487">
    <property type="entry name" value="IMP_DH_GMP_RED"/>
    <property type="match status" value="1"/>
</dbReference>
<comment type="pathway">
    <text evidence="15 20">Purine metabolism; XMP biosynthesis via de novo pathway; XMP from IMP: step 1/1.</text>
</comment>
<dbReference type="NCBIfam" id="TIGR01302">
    <property type="entry name" value="IMP_dehydrog"/>
    <property type="match status" value="1"/>
</dbReference>
<evidence type="ECO:0000256" key="18">
    <source>
        <dbReference type="PROSITE-ProRule" id="PRU00703"/>
    </source>
</evidence>
<feature type="active site" description="Thioimidate intermediate" evidence="15">
    <location>
        <position position="378"/>
    </location>
</feature>
<dbReference type="GO" id="GO:0046872">
    <property type="term" value="F:metal ion binding"/>
    <property type="evidence" value="ECO:0007669"/>
    <property type="project" value="UniProtKB-UniRule"/>
</dbReference>
<evidence type="ECO:0000256" key="11">
    <source>
        <dbReference type="ARBA" id="ARBA00023122"/>
    </source>
</evidence>
<dbReference type="InterPro" id="IPR015875">
    <property type="entry name" value="IMP_DH/GMP_Rdtase_CS"/>
</dbReference>
<keyword evidence="5 15" id="KW-0479">Metal-binding</keyword>
<proteinExistence type="inferred from homology"/>
<dbReference type="Gene3D" id="3.20.20.70">
    <property type="entry name" value="Aldolase class I"/>
    <property type="match status" value="1"/>
</dbReference>
<dbReference type="InterPro" id="IPR000644">
    <property type="entry name" value="CBS_dom"/>
</dbReference>
<reference evidence="23 24" key="1">
    <citation type="submission" date="2017-03" db="EMBL/GenBank/DDBJ databases">
        <title>Genomes of endolithic fungi from Antarctica.</title>
        <authorList>
            <person name="Coleine C."/>
            <person name="Masonjones S."/>
            <person name="Stajich J.E."/>
        </authorList>
    </citation>
    <scope>NUCLEOTIDE SEQUENCE [LARGE SCALE GENOMIC DNA]</scope>
    <source>
        <strain evidence="23 24">CCFEE 6315</strain>
    </source>
</reference>
<dbReference type="EMBL" id="NAJL01000007">
    <property type="protein sequence ID" value="TKA31667.1"/>
    <property type="molecule type" value="Genomic_DNA"/>
</dbReference>
<evidence type="ECO:0000256" key="12">
    <source>
        <dbReference type="ARBA" id="ARBA00048028"/>
    </source>
</evidence>
<dbReference type="InterPro" id="IPR046342">
    <property type="entry name" value="CBS_dom_sf"/>
</dbReference>
<keyword evidence="9 15" id="KW-0560">Oxidoreductase</keyword>
<dbReference type="SUPFAM" id="SSF54631">
    <property type="entry name" value="CBS-domain pair"/>
    <property type="match status" value="1"/>
</dbReference>
<feature type="binding site" evidence="15">
    <location>
        <begin position="459"/>
        <end position="463"/>
    </location>
    <ligand>
        <name>IMP</name>
        <dbReference type="ChEBI" id="CHEBI:58053"/>
    </ligand>
</feature>
<comment type="function">
    <text evidence="13">Catalyzes the conversion of inosine 5'-phosphate (IMP) to xanthosine 5'-phosphate (XMP), the first committed and rate-limiting step in the de novo synthesis of guanine nucleotides, and therefore plays an important role in the regulation of cell growth. Part of the gene cluster that mediates the biosynthesis of mycophenolic acid (MPA), the first isolated antibiotic natural product in the world. Does not play a role in the biosynthesis of MPA, but is involved in self resistance to MPA, since MPA acts as an inhibitor of IMP dehydrogenases.</text>
</comment>
<feature type="binding site" description="in other chain" evidence="15 17">
    <location>
        <position position="378"/>
    </location>
    <ligand>
        <name>K(+)</name>
        <dbReference type="ChEBI" id="CHEBI:29103"/>
        <note>ligand shared between two tetrameric partners</note>
    </ligand>
</feature>
<dbReference type="InterPro" id="IPR013785">
    <property type="entry name" value="Aldolase_TIM"/>
</dbReference>
<evidence type="ECO:0000313" key="23">
    <source>
        <dbReference type="EMBL" id="TKA31667.1"/>
    </source>
</evidence>
<feature type="binding site" evidence="15">
    <location>
        <begin position="411"/>
        <end position="413"/>
    </location>
    <ligand>
        <name>IMP</name>
        <dbReference type="ChEBI" id="CHEBI:58053"/>
    </ligand>
</feature>
<evidence type="ECO:0000256" key="3">
    <source>
        <dbReference type="ARBA" id="ARBA00005502"/>
    </source>
</evidence>
<keyword evidence="10 15" id="KW-0520">NAD</keyword>
<evidence type="ECO:0000256" key="15">
    <source>
        <dbReference type="HAMAP-Rule" id="MF_03156"/>
    </source>
</evidence>
<dbReference type="GO" id="GO:0000166">
    <property type="term" value="F:nucleotide binding"/>
    <property type="evidence" value="ECO:0007669"/>
    <property type="project" value="UniProtKB-UniRule"/>
</dbReference>
<feature type="compositionally biased region" description="Polar residues" evidence="21">
    <location>
        <begin position="11"/>
        <end position="28"/>
    </location>
</feature>
<dbReference type="HAMAP" id="MF_01964">
    <property type="entry name" value="IMPDH"/>
    <property type="match status" value="1"/>
</dbReference>
<dbReference type="EC" id="1.1.1.205" evidence="15 20"/>
<evidence type="ECO:0000256" key="19">
    <source>
        <dbReference type="RuleBase" id="RU003927"/>
    </source>
</evidence>
<dbReference type="CDD" id="cd00381">
    <property type="entry name" value="IMPDH"/>
    <property type="match status" value="1"/>
</dbReference>
<feature type="binding site" evidence="15">
    <location>
        <position position="561"/>
    </location>
    <ligand>
        <name>K(+)</name>
        <dbReference type="ChEBI" id="CHEBI:29103"/>
        <note>ligand shared between two tetrameric partners</note>
    </ligand>
</feature>
<evidence type="ECO:0000256" key="13">
    <source>
        <dbReference type="ARBA" id="ARBA00058020"/>
    </source>
</evidence>
<keyword evidence="4 15" id="KW-0963">Cytoplasm</keyword>
<comment type="caution">
    <text evidence="15">Lacks conserved residue(s) required for the propagation of feature annotation.</text>
</comment>
<feature type="binding site" evidence="15">
    <location>
        <position position="376"/>
    </location>
    <ligand>
        <name>IMP</name>
        <dbReference type="ChEBI" id="CHEBI:58053"/>
    </ligand>
</feature>
<evidence type="ECO:0000259" key="22">
    <source>
        <dbReference type="PROSITE" id="PS51371"/>
    </source>
</evidence>
<protein>
    <recommendedName>
        <fullName evidence="15 20">Inosine-5'-monophosphate dehydrogenase</fullName>
        <shortName evidence="15">IMP dehydrogenase</shortName>
        <shortName evidence="15">IMPD</shortName>
        <shortName evidence="15">IMPDH</shortName>
        <ecNumber evidence="15 20">1.1.1.205</ecNumber>
    </recommendedName>
</protein>
<dbReference type="SMART" id="SM01240">
    <property type="entry name" value="IMPDH"/>
    <property type="match status" value="1"/>
</dbReference>
<dbReference type="UniPathway" id="UPA00601">
    <property type="reaction ID" value="UER00295"/>
</dbReference>
<dbReference type="PROSITE" id="PS51371">
    <property type="entry name" value="CBS"/>
    <property type="match status" value="2"/>
</dbReference>
<name>A0A4U0U9B4_9PEZI</name>
<feature type="active site" description="Proton acceptor" evidence="15">
    <location>
        <position position="494"/>
    </location>
</feature>
<evidence type="ECO:0000256" key="21">
    <source>
        <dbReference type="SAM" id="MobiDB-lite"/>
    </source>
</evidence>
<dbReference type="GO" id="GO:0003938">
    <property type="term" value="F:IMP dehydrogenase activity"/>
    <property type="evidence" value="ECO:0007669"/>
    <property type="project" value="UniProtKB-UniRule"/>
</dbReference>
<comment type="subunit">
    <text evidence="14">Homotetramer. Seems to be able to form heterotetramers composed from more than 1 of the 3 IMPDH gene products (IMD2-4).</text>
</comment>
<evidence type="ECO:0000256" key="17">
    <source>
        <dbReference type="PIRSR" id="PIRSR000130-4"/>
    </source>
</evidence>
<feature type="domain" description="CBS" evidence="22">
    <location>
        <begin position="164"/>
        <end position="223"/>
    </location>
</feature>
<accession>A0A4U0U9B4</accession>
<sequence length="580" mass="61016">MNGDIDGVQLKKSQSEAASMDNTPSAANKVNGHGSGGMVGNGVNHAVEEFSKALEVLKQYEQKDGISVHALMDEEKQGGLTYNDFLMLPGRIGFPASTVDLTSKLTKNITIKTPFTSSPMDTVTEHNMAIHMALLGGVGVIHHNCSVEEQADMIMKVKRFENGFITDPICLKPSTTVAEARGLKDKWGFGGFPVTENGTLRGKLVGIVTPRDTQFHANSNSPVTEIMSTDLVTAREGISLTEANSILSKSKKGKLPIVDGQGNLVSLLSRSDLMKNLHFPLASKVPGTKQLLSAAAIGTRENDKERLSALVEAGLDIVVLDSSQGNSIYQLEMIRWIKKTFPKVEVIGGNVVTRDQAAPLIAAGVDGLRIGMGAGSACITQEVMAVGRPQATSVFRVAEFAARFGVPCIADGGIQNVGHIVKSIALGASTVMMGGLLAATTESPGAYVVGGDGQLRKTYRGMGSIDAMEDKKAGGATSGADKAANTAKNAGTARYFSEGDRLLVAQGVSGSVLDRGSVTKFLPYLMAGVQHSLQDIGVQSVTALQTSVLAGDVRFEFRTASAQAEGGIQGMLGVEKKLYS</sequence>
<comment type="caution">
    <text evidence="23">The sequence shown here is derived from an EMBL/GenBank/DDBJ whole genome shotgun (WGS) entry which is preliminary data.</text>
</comment>
<keyword evidence="8 15" id="KW-0630">Potassium</keyword>
<evidence type="ECO:0000256" key="4">
    <source>
        <dbReference type="ARBA" id="ARBA00022490"/>
    </source>
</evidence>
<keyword evidence="6 15" id="KW-0332">GMP biosynthesis</keyword>
<feature type="binding site" evidence="15 16">
    <location>
        <begin position="321"/>
        <end position="323"/>
    </location>
    <ligand>
        <name>NAD(+)</name>
        <dbReference type="ChEBI" id="CHEBI:57540"/>
    </ligand>
</feature>
<dbReference type="PANTHER" id="PTHR11911:SF111">
    <property type="entry name" value="INOSINE-5'-MONOPHOSPHATE DEHYDROGENASE"/>
    <property type="match status" value="1"/>
</dbReference>